<dbReference type="AlphaFoldDB" id="A0A1G4JD61"/>
<evidence type="ECO:0000256" key="5">
    <source>
        <dbReference type="ARBA" id="ARBA00022824"/>
    </source>
</evidence>
<sequence>MAESIPSWANNLCDPDYAKKIKVISSNSLPLPPGFKRASITNAKGVSKGPQAAQKEDLVKLVVQKAWQIAFQPAKSIPMNMVVSYMSGSSLQIISITTAVMFVSNPIKSIASIRQTFKPVQGNKGAESQVMLAMAIYIVFQIILMGIGIHKLNSMGLIPNTKSDWLFLEKPTMYKEKSYGF</sequence>
<accession>A0A1G4JD61</accession>
<comment type="similarity">
    <text evidence="2 8">Belongs to the EMC4 family.</text>
</comment>
<evidence type="ECO:0000256" key="2">
    <source>
        <dbReference type="ARBA" id="ARBA00007715"/>
    </source>
</evidence>
<evidence type="ECO:0000313" key="10">
    <source>
        <dbReference type="EMBL" id="SCU88090.1"/>
    </source>
</evidence>
<dbReference type="InterPro" id="IPR009445">
    <property type="entry name" value="TMEM85/Emc4"/>
</dbReference>
<evidence type="ECO:0000256" key="8">
    <source>
        <dbReference type="PIRNR" id="PIRNR017207"/>
    </source>
</evidence>
<organism evidence="10 11">
    <name type="scientific">Lachancea nothofagi CBS 11611</name>
    <dbReference type="NCBI Taxonomy" id="1266666"/>
    <lineage>
        <taxon>Eukaryota</taxon>
        <taxon>Fungi</taxon>
        <taxon>Dikarya</taxon>
        <taxon>Ascomycota</taxon>
        <taxon>Saccharomycotina</taxon>
        <taxon>Saccharomycetes</taxon>
        <taxon>Saccharomycetales</taxon>
        <taxon>Saccharomycetaceae</taxon>
        <taxon>Lachancea</taxon>
    </lineage>
</organism>
<dbReference type="Pfam" id="PF06417">
    <property type="entry name" value="EMC4"/>
    <property type="match status" value="1"/>
</dbReference>
<evidence type="ECO:0000256" key="1">
    <source>
        <dbReference type="ARBA" id="ARBA00004477"/>
    </source>
</evidence>
<keyword evidence="4 9" id="KW-0812">Transmembrane</keyword>
<keyword evidence="6 9" id="KW-1133">Transmembrane helix</keyword>
<evidence type="ECO:0000256" key="3">
    <source>
        <dbReference type="ARBA" id="ARBA00020820"/>
    </source>
</evidence>
<evidence type="ECO:0000313" key="11">
    <source>
        <dbReference type="Proteomes" id="UP000189911"/>
    </source>
</evidence>
<protein>
    <recommendedName>
        <fullName evidence="3 8">ER membrane protein complex subunit 4</fullName>
    </recommendedName>
</protein>
<dbReference type="PIRSF" id="PIRSF017207">
    <property type="entry name" value="UCP017207_TM-p85"/>
    <property type="match status" value="1"/>
</dbReference>
<dbReference type="EMBL" id="LT598448">
    <property type="protein sequence ID" value="SCU88090.1"/>
    <property type="molecule type" value="Genomic_DNA"/>
</dbReference>
<dbReference type="OrthoDB" id="369569at2759"/>
<dbReference type="Proteomes" id="UP000189911">
    <property type="component" value="Chromosome D"/>
</dbReference>
<dbReference type="GO" id="GO:0005789">
    <property type="term" value="C:endoplasmic reticulum membrane"/>
    <property type="evidence" value="ECO:0007669"/>
    <property type="project" value="UniProtKB-SubCell"/>
</dbReference>
<gene>
    <name evidence="10" type="ORF">LANO_0D01068G</name>
</gene>
<keyword evidence="5" id="KW-0256">Endoplasmic reticulum</keyword>
<proteinExistence type="inferred from homology"/>
<keyword evidence="11" id="KW-1185">Reference proteome</keyword>
<feature type="transmembrane region" description="Helical" evidence="9">
    <location>
        <begin position="82"/>
        <end position="103"/>
    </location>
</feature>
<evidence type="ECO:0000256" key="9">
    <source>
        <dbReference type="SAM" id="Phobius"/>
    </source>
</evidence>
<reference evidence="11" key="1">
    <citation type="submission" date="2016-03" db="EMBL/GenBank/DDBJ databases">
        <authorList>
            <person name="Devillers Hugo."/>
        </authorList>
    </citation>
    <scope>NUCLEOTIDE SEQUENCE [LARGE SCALE GENOMIC DNA]</scope>
</reference>
<name>A0A1G4JD61_9SACH</name>
<dbReference type="PANTHER" id="PTHR19315">
    <property type="entry name" value="ER MEMBRANE PROTEIN COMPLEX SUBUNIT 4"/>
    <property type="match status" value="1"/>
</dbReference>
<evidence type="ECO:0000256" key="6">
    <source>
        <dbReference type="ARBA" id="ARBA00022989"/>
    </source>
</evidence>
<comment type="subcellular location">
    <subcellularLocation>
        <location evidence="1">Endoplasmic reticulum membrane</location>
        <topology evidence="1">Multi-pass membrane protein</topology>
    </subcellularLocation>
</comment>
<feature type="transmembrane region" description="Helical" evidence="9">
    <location>
        <begin position="130"/>
        <end position="149"/>
    </location>
</feature>
<evidence type="ECO:0000256" key="4">
    <source>
        <dbReference type="ARBA" id="ARBA00022692"/>
    </source>
</evidence>
<keyword evidence="7 8" id="KW-0472">Membrane</keyword>
<evidence type="ECO:0000256" key="7">
    <source>
        <dbReference type="ARBA" id="ARBA00023136"/>
    </source>
</evidence>